<dbReference type="EMBL" id="JAAMPC010000001">
    <property type="protein sequence ID" value="KAG2332297.1"/>
    <property type="molecule type" value="Genomic_DNA"/>
</dbReference>
<gene>
    <name evidence="3" type="ORF">Bca52824_003477</name>
</gene>
<dbReference type="OrthoDB" id="1110017at2759"/>
<feature type="signal peptide" evidence="2">
    <location>
        <begin position="1"/>
        <end position="22"/>
    </location>
</feature>
<name>A0A8X7WMS8_BRACI</name>
<evidence type="ECO:0000256" key="2">
    <source>
        <dbReference type="SAM" id="SignalP"/>
    </source>
</evidence>
<dbReference type="AlphaFoldDB" id="A0A8X7WMS8"/>
<feature type="compositionally biased region" description="Basic and acidic residues" evidence="1">
    <location>
        <begin position="32"/>
        <end position="48"/>
    </location>
</feature>
<accession>A0A8X7WMS8</accession>
<protein>
    <submittedName>
        <fullName evidence="3">Uncharacterized protein</fullName>
    </submittedName>
</protein>
<evidence type="ECO:0000256" key="1">
    <source>
        <dbReference type="SAM" id="MobiDB-lite"/>
    </source>
</evidence>
<evidence type="ECO:0000313" key="3">
    <source>
        <dbReference type="EMBL" id="KAG2332297.1"/>
    </source>
</evidence>
<evidence type="ECO:0000313" key="4">
    <source>
        <dbReference type="Proteomes" id="UP000886595"/>
    </source>
</evidence>
<sequence>MGSLESLTLLALLLSFSLGALAETSNDAATRANDEVKPSKATDDIEPQQRSRSRYGCCGAYAFGRCSACCSRPQAVDTKAVEVNDVKPQQRGRGGCRYGCCDSYAFGRCSVCCSLSQAQAVIKAVEAVEPQQRGLGGCRYGCCGYSLYGQCSYCCRSAQSMFIAGFLVVEPQQRSRCRCGCCGSYAYGQCSACCSKKMATEEGEKKEEAKT</sequence>
<feature type="region of interest" description="Disordered" evidence="1">
    <location>
        <begin position="29"/>
        <end position="48"/>
    </location>
</feature>
<organism evidence="3 4">
    <name type="scientific">Brassica carinata</name>
    <name type="common">Ethiopian mustard</name>
    <name type="synonym">Abyssinian cabbage</name>
    <dbReference type="NCBI Taxonomy" id="52824"/>
    <lineage>
        <taxon>Eukaryota</taxon>
        <taxon>Viridiplantae</taxon>
        <taxon>Streptophyta</taxon>
        <taxon>Embryophyta</taxon>
        <taxon>Tracheophyta</taxon>
        <taxon>Spermatophyta</taxon>
        <taxon>Magnoliopsida</taxon>
        <taxon>eudicotyledons</taxon>
        <taxon>Gunneridae</taxon>
        <taxon>Pentapetalae</taxon>
        <taxon>rosids</taxon>
        <taxon>malvids</taxon>
        <taxon>Brassicales</taxon>
        <taxon>Brassicaceae</taxon>
        <taxon>Brassiceae</taxon>
        <taxon>Brassica</taxon>
    </lineage>
</organism>
<keyword evidence="2" id="KW-0732">Signal</keyword>
<proteinExistence type="predicted"/>
<comment type="caution">
    <text evidence="3">The sequence shown here is derived from an EMBL/GenBank/DDBJ whole genome shotgun (WGS) entry which is preliminary data.</text>
</comment>
<feature type="chain" id="PRO_5036448697" evidence="2">
    <location>
        <begin position="23"/>
        <end position="211"/>
    </location>
</feature>
<reference evidence="3 4" key="1">
    <citation type="submission" date="2020-02" db="EMBL/GenBank/DDBJ databases">
        <authorList>
            <person name="Ma Q."/>
            <person name="Huang Y."/>
            <person name="Song X."/>
            <person name="Pei D."/>
        </authorList>
    </citation>
    <scope>NUCLEOTIDE SEQUENCE [LARGE SCALE GENOMIC DNA]</scope>
    <source>
        <strain evidence="3">Sxm20200214</strain>
        <tissue evidence="3">Leaf</tissue>
    </source>
</reference>
<dbReference type="Proteomes" id="UP000886595">
    <property type="component" value="Unassembled WGS sequence"/>
</dbReference>
<keyword evidence="4" id="KW-1185">Reference proteome</keyword>